<organism evidence="5 6">
    <name type="scientific">Variovorax terrae</name>
    <dbReference type="NCBI Taxonomy" id="2923278"/>
    <lineage>
        <taxon>Bacteria</taxon>
        <taxon>Pseudomonadati</taxon>
        <taxon>Pseudomonadota</taxon>
        <taxon>Betaproteobacteria</taxon>
        <taxon>Burkholderiales</taxon>
        <taxon>Comamonadaceae</taxon>
        <taxon>Variovorax</taxon>
    </lineage>
</organism>
<dbReference type="PANTHER" id="PTHR12128:SF67">
    <property type="entry name" value="BLR3884 PROTEIN"/>
    <property type="match status" value="1"/>
</dbReference>
<dbReference type="SMART" id="SM01130">
    <property type="entry name" value="DHDPS"/>
    <property type="match status" value="1"/>
</dbReference>
<gene>
    <name evidence="5" type="ORF">MMF98_00330</name>
</gene>
<protein>
    <submittedName>
        <fullName evidence="5">Dihydrodipicolinate synthase family protein</fullName>
    </submittedName>
</protein>
<proteinExistence type="inferred from homology"/>
<comment type="caution">
    <text evidence="5">The sequence shown here is derived from an EMBL/GenBank/DDBJ whole genome shotgun (WGS) entry which is preliminary data.</text>
</comment>
<evidence type="ECO:0000313" key="6">
    <source>
        <dbReference type="Proteomes" id="UP001139447"/>
    </source>
</evidence>
<evidence type="ECO:0000256" key="2">
    <source>
        <dbReference type="PIRNR" id="PIRNR001365"/>
    </source>
</evidence>
<dbReference type="RefSeq" id="WP_243302792.1">
    <property type="nucleotide sequence ID" value="NZ_JALGBI010000001.1"/>
</dbReference>
<dbReference type="PIRSF" id="PIRSF001365">
    <property type="entry name" value="DHDPS"/>
    <property type="match status" value="1"/>
</dbReference>
<evidence type="ECO:0000313" key="5">
    <source>
        <dbReference type="EMBL" id="MCJ0761650.1"/>
    </source>
</evidence>
<comment type="similarity">
    <text evidence="2">Belongs to the DapA family.</text>
</comment>
<dbReference type="PANTHER" id="PTHR12128">
    <property type="entry name" value="DIHYDRODIPICOLINATE SYNTHASE"/>
    <property type="match status" value="1"/>
</dbReference>
<keyword evidence="6" id="KW-1185">Reference proteome</keyword>
<feature type="active site" description="Schiff-base intermediate with substrate" evidence="3">
    <location>
        <position position="183"/>
    </location>
</feature>
<sequence>MSAQADLSDPRAGAAAPRLRGVMSPVLTPFAADLSPSAPRFVRHCRWLLAQGVGLSIFGTNSEANSLALGEKRALLDALLDAGLPAGRMMPGTGACALSDAIELTRHAVAAGCAGVLMLPPFYYKGVGDDGLFDFFSRVIEAVADPRLRIYLYHIPPVTQVPLGLALIERLLQAYPGTIAGVKDSGGDWAHTEAMLREFRPAGFDVFAGSETFLLQTMRAGGAGCITATGNVNPTAILRLYREWQSPDAAAQQAALDATRALFQKHPLIAAMKAAIAWQSGDAGWAAVRPPLVALDAGRQQLLQADLSAGGFEIPDAATLALAA</sequence>
<dbReference type="GO" id="GO:0008840">
    <property type="term" value="F:4-hydroxy-tetrahydrodipicolinate synthase activity"/>
    <property type="evidence" value="ECO:0007669"/>
    <property type="project" value="TreeGrafter"/>
</dbReference>
<feature type="binding site" evidence="4">
    <location>
        <position position="226"/>
    </location>
    <ligand>
        <name>pyruvate</name>
        <dbReference type="ChEBI" id="CHEBI:15361"/>
    </ligand>
</feature>
<dbReference type="Pfam" id="PF00701">
    <property type="entry name" value="DHDPS"/>
    <property type="match status" value="1"/>
</dbReference>
<dbReference type="Gene3D" id="3.20.20.70">
    <property type="entry name" value="Aldolase class I"/>
    <property type="match status" value="1"/>
</dbReference>
<dbReference type="SUPFAM" id="SSF51569">
    <property type="entry name" value="Aldolase"/>
    <property type="match status" value="1"/>
</dbReference>
<evidence type="ECO:0000256" key="3">
    <source>
        <dbReference type="PIRSR" id="PIRSR001365-1"/>
    </source>
</evidence>
<dbReference type="AlphaFoldDB" id="A0A9X1VQU2"/>
<dbReference type="InterPro" id="IPR002220">
    <property type="entry name" value="DapA-like"/>
</dbReference>
<dbReference type="CDD" id="cd00408">
    <property type="entry name" value="DHDPS-like"/>
    <property type="match status" value="1"/>
</dbReference>
<evidence type="ECO:0000256" key="1">
    <source>
        <dbReference type="ARBA" id="ARBA00023239"/>
    </source>
</evidence>
<dbReference type="EMBL" id="JALGBI010000001">
    <property type="protein sequence ID" value="MCJ0761650.1"/>
    <property type="molecule type" value="Genomic_DNA"/>
</dbReference>
<name>A0A9X1VQU2_9BURK</name>
<reference evidence="5" key="1">
    <citation type="submission" date="2022-03" db="EMBL/GenBank/DDBJ databases">
        <authorList>
            <person name="Woo C.Y."/>
        </authorList>
    </citation>
    <scope>NUCLEOTIDE SEQUENCE</scope>
    <source>
        <strain evidence="5">CYS-02</strain>
    </source>
</reference>
<feature type="active site" description="Proton donor/acceptor" evidence="3">
    <location>
        <position position="153"/>
    </location>
</feature>
<accession>A0A9X1VQU2</accession>
<evidence type="ECO:0000256" key="4">
    <source>
        <dbReference type="PIRSR" id="PIRSR001365-2"/>
    </source>
</evidence>
<dbReference type="InterPro" id="IPR013785">
    <property type="entry name" value="Aldolase_TIM"/>
</dbReference>
<dbReference type="Proteomes" id="UP001139447">
    <property type="component" value="Unassembled WGS sequence"/>
</dbReference>
<keyword evidence="1 2" id="KW-0456">Lyase</keyword>